<feature type="domain" description="EB" evidence="1">
    <location>
        <begin position="52"/>
        <end position="109"/>
    </location>
</feature>
<dbReference type="Proteomes" id="UP000267096">
    <property type="component" value="Unassembled WGS sequence"/>
</dbReference>
<dbReference type="Pfam" id="PF01683">
    <property type="entry name" value="EB"/>
    <property type="match status" value="1"/>
</dbReference>
<dbReference type="EMBL" id="UYRR01005788">
    <property type="protein sequence ID" value="VDK22019.1"/>
    <property type="molecule type" value="Genomic_DNA"/>
</dbReference>
<proteinExistence type="predicted"/>
<evidence type="ECO:0000313" key="4">
    <source>
        <dbReference type="WBParaSite" id="ASIM_0000380701-mRNA-1"/>
    </source>
</evidence>
<evidence type="ECO:0000313" key="2">
    <source>
        <dbReference type="EMBL" id="VDK22019.1"/>
    </source>
</evidence>
<reference evidence="4" key="1">
    <citation type="submission" date="2017-02" db="UniProtKB">
        <authorList>
            <consortium name="WormBaseParasite"/>
        </authorList>
    </citation>
    <scope>IDENTIFICATION</scope>
</reference>
<dbReference type="InterPro" id="IPR006149">
    <property type="entry name" value="EB_dom"/>
</dbReference>
<name>A0A0M3J8A4_ANISI</name>
<dbReference type="WBParaSite" id="ASIM_0000380701-mRNA-1">
    <property type="protein sequence ID" value="ASIM_0000380701-mRNA-1"/>
    <property type="gene ID" value="ASIM_0000380701"/>
</dbReference>
<accession>A0A0M3J8A4</accession>
<dbReference type="AlphaFoldDB" id="A0A0M3J8A4"/>
<protein>
    <submittedName>
        <fullName evidence="4">EB domain-containing protein</fullName>
    </submittedName>
</protein>
<dbReference type="OrthoDB" id="5874194at2759"/>
<gene>
    <name evidence="2" type="ORF">ASIM_LOCUS3635</name>
</gene>
<sequence length="133" mass="14206">MSIASPCMNGRCDCEATNAVSNMKCFAKNPRETRATFNALNSNDVIAELKNCSETTNSIDDCRNKEDGRTLSPPGGSCYEGQQCTGGSVCRDGWCVCPESSMIVLKGTCILSSSRHVSAAAQPVAELQWITSN</sequence>
<evidence type="ECO:0000313" key="3">
    <source>
        <dbReference type="Proteomes" id="UP000267096"/>
    </source>
</evidence>
<keyword evidence="3" id="KW-1185">Reference proteome</keyword>
<evidence type="ECO:0000259" key="1">
    <source>
        <dbReference type="Pfam" id="PF01683"/>
    </source>
</evidence>
<organism evidence="4">
    <name type="scientific">Anisakis simplex</name>
    <name type="common">Herring worm</name>
    <dbReference type="NCBI Taxonomy" id="6269"/>
    <lineage>
        <taxon>Eukaryota</taxon>
        <taxon>Metazoa</taxon>
        <taxon>Ecdysozoa</taxon>
        <taxon>Nematoda</taxon>
        <taxon>Chromadorea</taxon>
        <taxon>Rhabditida</taxon>
        <taxon>Spirurina</taxon>
        <taxon>Ascaridomorpha</taxon>
        <taxon>Ascaridoidea</taxon>
        <taxon>Anisakidae</taxon>
        <taxon>Anisakis</taxon>
        <taxon>Anisakis simplex complex</taxon>
    </lineage>
</organism>
<reference evidence="2 3" key="2">
    <citation type="submission" date="2018-11" db="EMBL/GenBank/DDBJ databases">
        <authorList>
            <consortium name="Pathogen Informatics"/>
        </authorList>
    </citation>
    <scope>NUCLEOTIDE SEQUENCE [LARGE SCALE GENOMIC DNA]</scope>
</reference>